<dbReference type="AlphaFoldDB" id="A0A7C5VFM9"/>
<gene>
    <name evidence="1" type="ORF">ENM28_04200</name>
</gene>
<protein>
    <submittedName>
        <fullName evidence="1">Uncharacterized protein</fullName>
    </submittedName>
</protein>
<comment type="caution">
    <text evidence="1">The sequence shown here is derived from an EMBL/GenBank/DDBJ whole genome shotgun (WGS) entry which is preliminary data.</text>
</comment>
<dbReference type="EMBL" id="DRXE01000162">
    <property type="protein sequence ID" value="HHM67908.1"/>
    <property type="molecule type" value="Genomic_DNA"/>
</dbReference>
<accession>A0A7C5VFM9</accession>
<name>A0A7C5VFM9_9DEIN</name>
<reference evidence="1" key="1">
    <citation type="journal article" date="2020" name="mSystems">
        <title>Genome- and Community-Level Interaction Insights into Carbon Utilization and Element Cycling Functions of Hydrothermarchaeota in Hydrothermal Sediment.</title>
        <authorList>
            <person name="Zhou Z."/>
            <person name="Liu Y."/>
            <person name="Xu W."/>
            <person name="Pan J."/>
            <person name="Luo Z.H."/>
            <person name="Li M."/>
        </authorList>
    </citation>
    <scope>NUCLEOTIDE SEQUENCE [LARGE SCALE GENOMIC DNA]</scope>
    <source>
        <strain evidence="1">SpSt-1071</strain>
    </source>
</reference>
<sequence length="100" mass="11204">MERCPVCGGAATCPAGRYEVVERPSWDEILHLPRNAQVPEGYTLVNATRRHIQALPTRKGDLELLLAGSAESGRIEVHYGVEGLWVRQCTLAFYVRRRKG</sequence>
<organism evidence="1">
    <name type="scientific">Thermus caliditerrae</name>
    <dbReference type="NCBI Taxonomy" id="1330700"/>
    <lineage>
        <taxon>Bacteria</taxon>
        <taxon>Thermotogati</taxon>
        <taxon>Deinococcota</taxon>
        <taxon>Deinococci</taxon>
        <taxon>Thermales</taxon>
        <taxon>Thermaceae</taxon>
        <taxon>Thermus</taxon>
    </lineage>
</organism>
<proteinExistence type="predicted"/>
<evidence type="ECO:0000313" key="1">
    <source>
        <dbReference type="EMBL" id="HHM67908.1"/>
    </source>
</evidence>